<sequence length="373" mass="40548">MNRPRRITLLQATAVLISTVIGVGVLALPRFTAQSMDTGAPLLTLLGLGVGFLGLILLTLLGMRFPQQTILEYSEAILGKFLGRLGTLILVLFFALLTALIAREFGQVVVASVLRKTPLEVTVLVMLLLAAIPSRNGIDVFAYIHQFYLPFILAPALVIVALSLKNADPLFLQPILGNQPAGMFPGMLTVAALFQGSFVHTLIIPSMRRPQKAWVAALWGLGISGALYVVIAMATLSVFGPELTKQFFWPTLELAKATSLPGAVLERLDAPFLILWVMAVFTTLLSSYYVTAYGMSRLFNLQDHRLFSWFILPFVFVLAMLPGNIHVLYDSIQWVGRAGLVPTILYPLLLLLVAALRGKRGASGGQQTTGQSS</sequence>
<dbReference type="Pfam" id="PF03845">
    <property type="entry name" value="Spore_permease"/>
    <property type="match status" value="1"/>
</dbReference>
<keyword evidence="5 8" id="KW-0812">Transmembrane</keyword>
<keyword evidence="3" id="KW-0813">Transport</keyword>
<evidence type="ECO:0000256" key="3">
    <source>
        <dbReference type="ARBA" id="ARBA00022448"/>
    </source>
</evidence>
<keyword evidence="7 8" id="KW-0472">Membrane</keyword>
<feature type="transmembrane region" description="Helical" evidence="8">
    <location>
        <begin position="121"/>
        <end position="138"/>
    </location>
</feature>
<dbReference type="EMBL" id="FMZA01000014">
    <property type="protein sequence ID" value="SDC71130.1"/>
    <property type="molecule type" value="Genomic_DNA"/>
</dbReference>
<proteinExistence type="inferred from homology"/>
<dbReference type="STRING" id="1236220.SAMN04488112_11430"/>
<evidence type="ECO:0000313" key="9">
    <source>
        <dbReference type="EMBL" id="SDC71130.1"/>
    </source>
</evidence>
<feature type="transmembrane region" description="Helical" evidence="8">
    <location>
        <begin position="306"/>
        <end position="328"/>
    </location>
</feature>
<evidence type="ECO:0000256" key="5">
    <source>
        <dbReference type="ARBA" id="ARBA00022692"/>
    </source>
</evidence>
<reference evidence="9 10" key="1">
    <citation type="submission" date="2016-10" db="EMBL/GenBank/DDBJ databases">
        <authorList>
            <person name="de Groot N.N."/>
        </authorList>
    </citation>
    <scope>NUCLEOTIDE SEQUENCE [LARGE SCALE GENOMIC DNA]</scope>
    <source>
        <strain evidence="9 10">DSM 45514</strain>
    </source>
</reference>
<accession>A0A1G6NT01</accession>
<comment type="subcellular location">
    <subcellularLocation>
        <location evidence="1">Membrane</location>
        <topology evidence="1">Multi-pass membrane protein</topology>
    </subcellularLocation>
</comment>
<feature type="transmembrane region" description="Helical" evidence="8">
    <location>
        <begin position="216"/>
        <end position="239"/>
    </location>
</feature>
<keyword evidence="10" id="KW-1185">Reference proteome</keyword>
<dbReference type="NCBIfam" id="TIGR00912">
    <property type="entry name" value="2A0309"/>
    <property type="match status" value="1"/>
</dbReference>
<feature type="transmembrane region" description="Helical" evidence="8">
    <location>
        <begin position="81"/>
        <end position="101"/>
    </location>
</feature>
<dbReference type="GO" id="GO:0016020">
    <property type="term" value="C:membrane"/>
    <property type="evidence" value="ECO:0007669"/>
    <property type="project" value="UniProtKB-SubCell"/>
</dbReference>
<dbReference type="PANTHER" id="PTHR34975:SF2">
    <property type="entry name" value="SPORE GERMINATION PROTEIN A2"/>
    <property type="match status" value="1"/>
</dbReference>
<feature type="transmembrane region" description="Helical" evidence="8">
    <location>
        <begin position="7"/>
        <end position="28"/>
    </location>
</feature>
<dbReference type="Gene3D" id="1.20.1740.10">
    <property type="entry name" value="Amino acid/polyamine transporter I"/>
    <property type="match status" value="1"/>
</dbReference>
<dbReference type="RefSeq" id="WP_091570925.1">
    <property type="nucleotide sequence ID" value="NZ_FMZA01000014.1"/>
</dbReference>
<feature type="transmembrane region" description="Helical" evidence="8">
    <location>
        <begin position="334"/>
        <end position="356"/>
    </location>
</feature>
<dbReference type="AlphaFoldDB" id="A0A1G6NT01"/>
<name>A0A1G6NT01_9BACL</name>
<evidence type="ECO:0000256" key="4">
    <source>
        <dbReference type="ARBA" id="ARBA00022544"/>
    </source>
</evidence>
<evidence type="ECO:0000256" key="8">
    <source>
        <dbReference type="SAM" id="Phobius"/>
    </source>
</evidence>
<comment type="similarity">
    <text evidence="2">Belongs to the amino acid-polyamine-organocation (APC) superfamily. Spore germination protein (SGP) (TC 2.A.3.9) family.</text>
</comment>
<evidence type="ECO:0000256" key="1">
    <source>
        <dbReference type="ARBA" id="ARBA00004141"/>
    </source>
</evidence>
<feature type="transmembrane region" description="Helical" evidence="8">
    <location>
        <begin position="184"/>
        <end position="204"/>
    </location>
</feature>
<dbReference type="InterPro" id="IPR004761">
    <property type="entry name" value="Spore_GerAB"/>
</dbReference>
<keyword evidence="6 8" id="KW-1133">Transmembrane helix</keyword>
<evidence type="ECO:0000313" key="10">
    <source>
        <dbReference type="Proteomes" id="UP000199387"/>
    </source>
</evidence>
<evidence type="ECO:0000256" key="7">
    <source>
        <dbReference type="ARBA" id="ARBA00023136"/>
    </source>
</evidence>
<dbReference type="Proteomes" id="UP000199387">
    <property type="component" value="Unassembled WGS sequence"/>
</dbReference>
<keyword evidence="4" id="KW-0309">Germination</keyword>
<dbReference type="OrthoDB" id="2661055at2"/>
<dbReference type="PANTHER" id="PTHR34975">
    <property type="entry name" value="SPORE GERMINATION PROTEIN A2"/>
    <property type="match status" value="1"/>
</dbReference>
<dbReference type="GO" id="GO:0009847">
    <property type="term" value="P:spore germination"/>
    <property type="evidence" value="ECO:0007669"/>
    <property type="project" value="InterPro"/>
</dbReference>
<evidence type="ECO:0000256" key="2">
    <source>
        <dbReference type="ARBA" id="ARBA00007998"/>
    </source>
</evidence>
<feature type="transmembrane region" description="Helical" evidence="8">
    <location>
        <begin position="273"/>
        <end position="294"/>
    </location>
</feature>
<feature type="transmembrane region" description="Helical" evidence="8">
    <location>
        <begin position="147"/>
        <end position="164"/>
    </location>
</feature>
<gene>
    <name evidence="9" type="ORF">SAMN04488112_11430</name>
</gene>
<evidence type="ECO:0000256" key="6">
    <source>
        <dbReference type="ARBA" id="ARBA00022989"/>
    </source>
</evidence>
<protein>
    <submittedName>
        <fullName evidence="9">Spore germination protein</fullName>
    </submittedName>
</protein>
<organism evidence="9 10">
    <name type="scientific">Melghirimyces thermohalophilus</name>
    <dbReference type="NCBI Taxonomy" id="1236220"/>
    <lineage>
        <taxon>Bacteria</taxon>
        <taxon>Bacillati</taxon>
        <taxon>Bacillota</taxon>
        <taxon>Bacilli</taxon>
        <taxon>Bacillales</taxon>
        <taxon>Thermoactinomycetaceae</taxon>
        <taxon>Melghirimyces</taxon>
    </lineage>
</organism>
<feature type="transmembrane region" description="Helical" evidence="8">
    <location>
        <begin position="40"/>
        <end position="61"/>
    </location>
</feature>